<gene>
    <name evidence="1" type="ORF">GCK32_014999</name>
</gene>
<dbReference type="AlphaFoldDB" id="A0AAN8G996"/>
<keyword evidence="2" id="KW-1185">Reference proteome</keyword>
<reference evidence="1 2" key="1">
    <citation type="submission" date="2019-10" db="EMBL/GenBank/DDBJ databases">
        <title>Assembly and Annotation for the nematode Trichostrongylus colubriformis.</title>
        <authorList>
            <person name="Martin J."/>
        </authorList>
    </citation>
    <scope>NUCLEOTIDE SEQUENCE [LARGE SCALE GENOMIC DNA]</scope>
    <source>
        <strain evidence="1">G859</strain>
        <tissue evidence="1">Whole worm</tissue>
    </source>
</reference>
<organism evidence="1 2">
    <name type="scientific">Trichostrongylus colubriformis</name>
    <name type="common">Black scour worm</name>
    <dbReference type="NCBI Taxonomy" id="6319"/>
    <lineage>
        <taxon>Eukaryota</taxon>
        <taxon>Metazoa</taxon>
        <taxon>Ecdysozoa</taxon>
        <taxon>Nematoda</taxon>
        <taxon>Chromadorea</taxon>
        <taxon>Rhabditida</taxon>
        <taxon>Rhabditina</taxon>
        <taxon>Rhabditomorpha</taxon>
        <taxon>Strongyloidea</taxon>
        <taxon>Trichostrongylidae</taxon>
        <taxon>Trichostrongylus</taxon>
    </lineage>
</organism>
<protein>
    <submittedName>
        <fullName evidence="1">Uncharacterized protein</fullName>
    </submittedName>
</protein>
<sequence length="52" mass="5910">MKKIDVKSKKTPISSWPASNKRRLSFIKSIQLFPFCSFDRGTSEFGSTSAMH</sequence>
<evidence type="ECO:0000313" key="1">
    <source>
        <dbReference type="EMBL" id="KAK5983953.1"/>
    </source>
</evidence>
<dbReference type="Proteomes" id="UP001331761">
    <property type="component" value="Unassembled WGS sequence"/>
</dbReference>
<name>A0AAN8G996_TRICO</name>
<accession>A0AAN8G996</accession>
<evidence type="ECO:0000313" key="2">
    <source>
        <dbReference type="Proteomes" id="UP001331761"/>
    </source>
</evidence>
<comment type="caution">
    <text evidence="1">The sequence shown here is derived from an EMBL/GenBank/DDBJ whole genome shotgun (WGS) entry which is preliminary data.</text>
</comment>
<dbReference type="EMBL" id="WIXE01003430">
    <property type="protein sequence ID" value="KAK5983953.1"/>
    <property type="molecule type" value="Genomic_DNA"/>
</dbReference>
<proteinExistence type="predicted"/>